<dbReference type="EMBL" id="BGZK01001377">
    <property type="protein sequence ID" value="GBP78619.1"/>
    <property type="molecule type" value="Genomic_DNA"/>
</dbReference>
<accession>A0A4C1YVC8</accession>
<feature type="region of interest" description="Disordered" evidence="1">
    <location>
        <begin position="1"/>
        <end position="21"/>
    </location>
</feature>
<evidence type="ECO:0000313" key="2">
    <source>
        <dbReference type="EMBL" id="GBP78619.1"/>
    </source>
</evidence>
<dbReference type="Proteomes" id="UP000299102">
    <property type="component" value="Unassembled WGS sequence"/>
</dbReference>
<dbReference type="AlphaFoldDB" id="A0A4C1YVC8"/>
<keyword evidence="3" id="KW-1185">Reference proteome</keyword>
<reference evidence="2 3" key="1">
    <citation type="journal article" date="2019" name="Commun. Biol.">
        <title>The bagworm genome reveals a unique fibroin gene that provides high tensile strength.</title>
        <authorList>
            <person name="Kono N."/>
            <person name="Nakamura H."/>
            <person name="Ohtoshi R."/>
            <person name="Tomita M."/>
            <person name="Numata K."/>
            <person name="Arakawa K."/>
        </authorList>
    </citation>
    <scope>NUCLEOTIDE SEQUENCE [LARGE SCALE GENOMIC DNA]</scope>
</reference>
<proteinExistence type="predicted"/>
<evidence type="ECO:0000256" key="1">
    <source>
        <dbReference type="SAM" id="MobiDB-lite"/>
    </source>
</evidence>
<evidence type="ECO:0000313" key="3">
    <source>
        <dbReference type="Proteomes" id="UP000299102"/>
    </source>
</evidence>
<organism evidence="2 3">
    <name type="scientific">Eumeta variegata</name>
    <name type="common">Bagworm moth</name>
    <name type="synonym">Eumeta japonica</name>
    <dbReference type="NCBI Taxonomy" id="151549"/>
    <lineage>
        <taxon>Eukaryota</taxon>
        <taxon>Metazoa</taxon>
        <taxon>Ecdysozoa</taxon>
        <taxon>Arthropoda</taxon>
        <taxon>Hexapoda</taxon>
        <taxon>Insecta</taxon>
        <taxon>Pterygota</taxon>
        <taxon>Neoptera</taxon>
        <taxon>Endopterygota</taxon>
        <taxon>Lepidoptera</taxon>
        <taxon>Glossata</taxon>
        <taxon>Ditrysia</taxon>
        <taxon>Tineoidea</taxon>
        <taxon>Psychidae</taxon>
        <taxon>Oiketicinae</taxon>
        <taxon>Eumeta</taxon>
    </lineage>
</organism>
<gene>
    <name evidence="2" type="ORF">EVAR_80629_1</name>
</gene>
<sequence length="197" mass="21174">MDSHDESAPVHSPNPLPSGQIANHLTAIPPLSLLRRTQPAGRASLSFGGKPRNLQLTEGVFSQGLEDLLCCSTMWLGKGGQEFSMEIEFVNRIDKVTAALDSGACAQINVTIDDRFVVRRNGTGTCGVLCIVVYLFMDDVVERKCNEMSEIACAKAVDCLGGVNESDSAKVITEEAPPSTQTPNSDGNSLLRFQIMT</sequence>
<comment type="caution">
    <text evidence="2">The sequence shown here is derived from an EMBL/GenBank/DDBJ whole genome shotgun (WGS) entry which is preliminary data.</text>
</comment>
<protein>
    <submittedName>
        <fullName evidence="2">Uncharacterized protein</fullName>
    </submittedName>
</protein>
<name>A0A4C1YVC8_EUMVA</name>